<organism evidence="2">
    <name type="scientific">Candidatus Atribacter allofermentans</name>
    <dbReference type="NCBI Taxonomy" id="1852833"/>
    <lineage>
        <taxon>Bacteria</taxon>
        <taxon>Pseudomonadati</taxon>
        <taxon>Atribacterota</taxon>
        <taxon>Atribacteria</taxon>
        <taxon>Atribacterales</taxon>
        <taxon>Atribacteraceae</taxon>
        <taxon>Atribacter</taxon>
    </lineage>
</organism>
<dbReference type="PANTHER" id="PTHR30290:SF34">
    <property type="entry name" value="ABC TRANSPORTER, PERIPLASMIC OLIGO-PEPTIDE BINDING PROTEIN, PUTATIVE-RELATED"/>
    <property type="match status" value="1"/>
</dbReference>
<dbReference type="PIRSF" id="PIRSF002741">
    <property type="entry name" value="MppA"/>
    <property type="match status" value="1"/>
</dbReference>
<dbReference type="GO" id="GO:1904680">
    <property type="term" value="F:peptide transmembrane transporter activity"/>
    <property type="evidence" value="ECO:0007669"/>
    <property type="project" value="TreeGrafter"/>
</dbReference>
<accession>A0A1V5T3H3</accession>
<dbReference type="Proteomes" id="UP000485569">
    <property type="component" value="Unassembled WGS sequence"/>
</dbReference>
<reference evidence="2" key="1">
    <citation type="submission" date="2017-02" db="EMBL/GenBank/DDBJ databases">
        <title>Delving into the versatile metabolic prowess of the omnipresent phylum Bacteroidetes.</title>
        <authorList>
            <person name="Nobu M.K."/>
            <person name="Mei R."/>
            <person name="Narihiro T."/>
            <person name="Kuroda K."/>
            <person name="Liu W.-T."/>
        </authorList>
    </citation>
    <scope>NUCLEOTIDE SEQUENCE</scope>
    <source>
        <strain evidence="2">ADurb.Bin276</strain>
    </source>
</reference>
<dbReference type="InterPro" id="IPR000914">
    <property type="entry name" value="SBP_5_dom"/>
</dbReference>
<name>A0A1V5T3H3_9BACT</name>
<protein>
    <submittedName>
        <fullName evidence="2">Periplasmic dipeptide transport protein</fullName>
    </submittedName>
</protein>
<dbReference type="AlphaFoldDB" id="A0A1V5T3H3"/>
<proteinExistence type="predicted"/>
<dbReference type="Gene3D" id="3.90.76.10">
    <property type="entry name" value="Dipeptide-binding Protein, Domain 1"/>
    <property type="match status" value="1"/>
</dbReference>
<dbReference type="PANTHER" id="PTHR30290">
    <property type="entry name" value="PERIPLASMIC BINDING COMPONENT OF ABC TRANSPORTER"/>
    <property type="match status" value="1"/>
</dbReference>
<sequence length="612" mass="70022">MKKILVLTWLLVFVLGISVAFAEIKNPDTYVYLHIGEPDTLDPGYAYDNASGEVLTYIYENLISYDGVNLQKFIPILATEIPTVENGLIQDNGTTYRFPIREGVKFHNGNDFTPEDVEYTFERNILFDPANGPQWMIIEALFDSQTLDELVADKIGTPLTEMVDENGNLINPDDAAKLIEFYQQVIDPVIEVQDNSVVFHLVRPFAPFLYILPKHAYWSNILDKETCVEWGCWDGNADGWWKHYNVKKESSPIYDKANGTGPFKFTEWDRTQQKVTLDRFDGYWGEKAKIAQIIDWGIDEWGTRRAMLEAGDADQIYMPAQYLDQVKDLKDLKIESGKRITVTAFHFNWTVDKTSDFLGSGVLDGNGIPADFFSDIHCRRAFSYAFDYDTMIQEVLLGYGERPPSVIPSGMLGYNADLPKFEFDLAKAEEEFKKAWDGKVWENGFKLTLLYNTGNDARQTACEMFKENIESLNPKFKIDVQGVQWPNYLDAYKSGKLPAFVIGWIADYPDPHNFIFTYFHSNGVYGGPQGEAYIKFAQENLNPIIEAAISETDATKRQAMYEEIQKIAYENVLGLTFYQEIALFPMRTWVQGWEFNPIQSGEANYNGIYKAE</sequence>
<dbReference type="Pfam" id="PF00496">
    <property type="entry name" value="SBP_bac_5"/>
    <property type="match status" value="1"/>
</dbReference>
<dbReference type="GO" id="GO:0015833">
    <property type="term" value="P:peptide transport"/>
    <property type="evidence" value="ECO:0007669"/>
    <property type="project" value="TreeGrafter"/>
</dbReference>
<dbReference type="SUPFAM" id="SSF53850">
    <property type="entry name" value="Periplasmic binding protein-like II"/>
    <property type="match status" value="1"/>
</dbReference>
<dbReference type="InterPro" id="IPR030678">
    <property type="entry name" value="Peptide/Ni-bd"/>
</dbReference>
<dbReference type="GO" id="GO:0030288">
    <property type="term" value="C:outer membrane-bounded periplasmic space"/>
    <property type="evidence" value="ECO:0007669"/>
    <property type="project" value="UniProtKB-ARBA"/>
</dbReference>
<feature type="domain" description="Solute-binding protein family 5" evidence="1">
    <location>
        <begin position="73"/>
        <end position="524"/>
    </location>
</feature>
<dbReference type="Gene3D" id="3.40.190.10">
    <property type="entry name" value="Periplasmic binding protein-like II"/>
    <property type="match status" value="1"/>
</dbReference>
<evidence type="ECO:0000259" key="1">
    <source>
        <dbReference type="Pfam" id="PF00496"/>
    </source>
</evidence>
<dbReference type="CDD" id="cd08512">
    <property type="entry name" value="PBP2_NikA_DppA_OppA_like_7"/>
    <property type="match status" value="1"/>
</dbReference>
<dbReference type="GO" id="GO:0043190">
    <property type="term" value="C:ATP-binding cassette (ABC) transporter complex"/>
    <property type="evidence" value="ECO:0007669"/>
    <property type="project" value="InterPro"/>
</dbReference>
<dbReference type="Gene3D" id="3.10.105.10">
    <property type="entry name" value="Dipeptide-binding Protein, Domain 3"/>
    <property type="match status" value="1"/>
</dbReference>
<gene>
    <name evidence="2" type="primary">dppA_1</name>
    <name evidence="2" type="ORF">BWY41_00258</name>
</gene>
<dbReference type="EMBL" id="MWBQ01000021">
    <property type="protein sequence ID" value="OQA61307.1"/>
    <property type="molecule type" value="Genomic_DNA"/>
</dbReference>
<comment type="caution">
    <text evidence="2">The sequence shown here is derived from an EMBL/GenBank/DDBJ whole genome shotgun (WGS) entry which is preliminary data.</text>
</comment>
<dbReference type="InterPro" id="IPR039424">
    <property type="entry name" value="SBP_5"/>
</dbReference>
<evidence type="ECO:0000313" key="2">
    <source>
        <dbReference type="EMBL" id="OQA61307.1"/>
    </source>
</evidence>